<dbReference type="Gene3D" id="1.10.506.10">
    <property type="entry name" value="GTPase Activation - p120gap, domain 1"/>
    <property type="match status" value="2"/>
</dbReference>
<feature type="transmembrane region" description="Helical" evidence="14">
    <location>
        <begin position="1215"/>
        <end position="1242"/>
    </location>
</feature>
<comment type="subcellular location">
    <subcellularLocation>
        <location evidence="1">Cell membrane</location>
        <topology evidence="1">Single-pass type I membrane protein</topology>
    </subcellularLocation>
</comment>
<evidence type="ECO:0000256" key="11">
    <source>
        <dbReference type="ARBA" id="ARBA00023180"/>
    </source>
</evidence>
<evidence type="ECO:0000256" key="5">
    <source>
        <dbReference type="ARBA" id="ARBA00022692"/>
    </source>
</evidence>
<dbReference type="Pfam" id="PF01437">
    <property type="entry name" value="PSI"/>
    <property type="match status" value="1"/>
</dbReference>
<keyword evidence="9 14" id="KW-0472">Membrane</keyword>
<dbReference type="RefSeq" id="XP_030856366.1">
    <property type="nucleotide sequence ID" value="XM_031000506.1"/>
</dbReference>
<dbReference type="SUPFAM" id="SSF81296">
    <property type="entry name" value="E set domains"/>
    <property type="match status" value="4"/>
</dbReference>
<evidence type="ECO:0000256" key="7">
    <source>
        <dbReference type="ARBA" id="ARBA00022737"/>
    </source>
</evidence>
<keyword evidence="3" id="KW-1003">Cell membrane</keyword>
<dbReference type="InterPro" id="IPR046800">
    <property type="entry name" value="Plexin_RBD"/>
</dbReference>
<dbReference type="Pfam" id="PF24479">
    <property type="entry name" value="PSI_PlexinA-B"/>
    <property type="match status" value="1"/>
</dbReference>
<keyword evidence="7" id="KW-0677">Repeat</keyword>
<dbReference type="GO" id="GO:0002116">
    <property type="term" value="C:semaphorin receptor complex"/>
    <property type="evidence" value="ECO:0000318"/>
    <property type="project" value="GO_Central"/>
</dbReference>
<dbReference type="GO" id="GO:0007416">
    <property type="term" value="P:synapse assembly"/>
    <property type="evidence" value="ECO:0000318"/>
    <property type="project" value="GO_Central"/>
</dbReference>
<dbReference type="FunFam" id="2.60.40.10:FF:000131">
    <property type="entry name" value="Plexin A2"/>
    <property type="match status" value="1"/>
</dbReference>
<dbReference type="GO" id="GO:0030334">
    <property type="term" value="P:regulation of cell migration"/>
    <property type="evidence" value="ECO:0000318"/>
    <property type="project" value="GO_Central"/>
</dbReference>
<dbReference type="GO" id="GO:0017154">
    <property type="term" value="F:semaphorin receptor activity"/>
    <property type="evidence" value="ECO:0000318"/>
    <property type="project" value="GO_Central"/>
</dbReference>
<dbReference type="FunFam" id="2.60.40.10:FF:001688">
    <property type="entry name" value="GM13016"/>
    <property type="match status" value="1"/>
</dbReference>
<dbReference type="FunFam" id="2.130.10.10:FF:002215">
    <property type="entry name" value="Uncharacterized protein"/>
    <property type="match status" value="1"/>
</dbReference>
<dbReference type="SUPFAM" id="SSF48350">
    <property type="entry name" value="GTPase activation domain, GAP"/>
    <property type="match status" value="1"/>
</dbReference>
<dbReference type="InterPro" id="IPR008936">
    <property type="entry name" value="Rho_GTPase_activation_prot"/>
</dbReference>
<comment type="similarity">
    <text evidence="2">Belongs to the plexin family.</text>
</comment>
<dbReference type="Gene3D" id="2.130.10.10">
    <property type="entry name" value="YVTN repeat-like/Quinoprotein amine dehydrogenase"/>
    <property type="match status" value="1"/>
</dbReference>
<accession>A0A7M7PWJ5</accession>
<dbReference type="GO" id="GO:0005886">
    <property type="term" value="C:plasma membrane"/>
    <property type="evidence" value="ECO:0000318"/>
    <property type="project" value="GO_Central"/>
</dbReference>
<dbReference type="Pfam" id="PF08337">
    <property type="entry name" value="Plexin_cytopl"/>
    <property type="match status" value="1"/>
</dbReference>
<dbReference type="InterPro" id="IPR036352">
    <property type="entry name" value="Semap_dom_sf"/>
</dbReference>
<evidence type="ECO:0000256" key="13">
    <source>
        <dbReference type="SAM" id="Coils"/>
    </source>
</evidence>
<keyword evidence="13" id="KW-0175">Coiled coil</keyword>
<dbReference type="SUPFAM" id="SSF101912">
    <property type="entry name" value="Sema domain"/>
    <property type="match status" value="1"/>
</dbReference>
<dbReference type="GO" id="GO:0050772">
    <property type="term" value="P:positive regulation of axonogenesis"/>
    <property type="evidence" value="ECO:0000318"/>
    <property type="project" value="GO_Central"/>
</dbReference>
<evidence type="ECO:0000256" key="9">
    <source>
        <dbReference type="ARBA" id="ARBA00023136"/>
    </source>
</evidence>
<proteinExistence type="inferred from homology"/>
<dbReference type="InterPro" id="IPR013783">
    <property type="entry name" value="Ig-like_fold"/>
</dbReference>
<dbReference type="InterPro" id="IPR013548">
    <property type="entry name" value="Plexin_cytoplasmic_RasGAP_dom"/>
</dbReference>
<name>A0A7M7PWJ5_STRPU</name>
<dbReference type="CDD" id="cd00603">
    <property type="entry name" value="IPT_PCSR"/>
    <property type="match status" value="1"/>
</dbReference>
<dbReference type="InterPro" id="IPR015943">
    <property type="entry name" value="WD40/YVTN_repeat-like_dom_sf"/>
</dbReference>
<evidence type="ECO:0000256" key="3">
    <source>
        <dbReference type="ARBA" id="ARBA00022475"/>
    </source>
</evidence>
<dbReference type="SUPFAM" id="SSF103575">
    <property type="entry name" value="Plexin repeat"/>
    <property type="match status" value="1"/>
</dbReference>
<dbReference type="Pfam" id="PF18020">
    <property type="entry name" value="TIG_2"/>
    <property type="match status" value="1"/>
</dbReference>
<dbReference type="InterPro" id="IPR002165">
    <property type="entry name" value="Plexin_repeat"/>
</dbReference>
<keyword evidence="6" id="KW-0732">Signal</keyword>
<sequence>MSIFQSKMPSLLQTSLRNPHHLSTAIYLSLLAMTLIVRTTLAAAVLNSYNLSSFTPPSQDVTLNRFVVHNRTGSIYVAAEKFLFRLGSDLQNLEGTGTSSCAEDDNCDDITKILAISQGDAESLIICTSAEGKCEVRDLSDIEQVVHSSSIMVPGESAELTAAGVITEVAQGGNLVEKFYVANTLSAEATSFTHPIIRWTVSDSFDQADELNHYALNVAVNSFPISYKETFTHNGFVYFVMNQVGNVKLGRVCETARMEYYSEITLRCDSRKRPGTSYTLVQAARVGKAGSALQMSIGSGPDSILYAAFSESDSVSSNAALCMYSMADVEAAFLQAVKDCLSGTQDARLSYLYDATCDELILPDDILLGLMCSQEYSFTYANGIHPLVSSAAVEMSSHVPTSIVSAVVRNHTVVFIGTQEGDLLKVHVMSNTTGRLYETVPLGSTPILPDMYNDQDTSILTANQQSLYRLAVANCGQYSTCGECIGVGGAEDGDPYCGWCTLQATCTQYRECVNPEETDHWLAYDTRECINITRLTPSSLPRQQSEVDITFAVAHLPILESGSYSCRFDDITSEVTSSVGNNVTCPSPASNELPEIQSDGDHIALTLSLAVDPSGIEIISKKYFFYDCSRITSCTACSSSQWDCDWCIHDNACTHNSSSCSAVITGVDGPSSCAKLLPVTSAIQIPVGLEREFQLKAINLPSMVDDFQCVVNIEDQEHVTSADIVNGTDVICAARSYTFTTGVLELDVPVSVRWNGNFYIDSPSNLNVTLYNCEFERDSCSRCLSSAVTPVDLRCGWCGNVCGVRESPECQGDSWIPQGSNRSCPGPVVSKIFPMSGPIEGNTLVEIFGSDLGQKFSDIDSIMLHQQLCNRTGLEESYQVGSRVKCLTSASGEPREAVVKVTVGDPPTESTGSVIFTYRDPEITGFHPSSGIANGGTVVMITGTSLQTGSNITASIGNAVCDIMYINDTYVTCKTSGTRENTSSLVTLRFDGAERNSTEMFTYKTNPTIAGLSTSKSIASGGVNITINGVGFKTVQEALLIATLIADPTKSDSVACHLLSDTEMVCPSPRLPTLHSTPTKRRHRREVEEVSLAVSLDDYLVNISDSFEFYPDPRYDTFQEPNGVKQVSSNDTLRITGTGLNLAVSKSDVRVLIGDKFCEVLSIGAEQLFCRLPPTQPQAGSHANGTSQTYPAVIVLHGSVLHFSLGSVHYIQDSVFSIVLVIVIAVLVGVAVVFTLIAVSFYGRRVHQHKLKSAEGALIRLEERLKDKATEAFHDLQRDMSGLKEQLQGVGMPFVSGADYIRNMLFWGLKVQPMTNDPELPQESIKQAMSEFSKLLNRKEFLMQYIQGLDEAKNLKQKDRVNIASLLSTILTTEGRFHYLTDVMLTLMAEKIEESDENRLKQLFKSVGSILEKLISNWVALCMYKHLQKQVAYPLYVLYQAIKGQVDKGPVDAITGQAHFSLNFDYLLDEDVEFEDVTLQIVDKEHKVLEQVKVLDVDTITQAKQKILDAVYCKRQTAQQLRSNEVDLVLLNGCMGRLVLKDRDPITETRGHWIKANTIKAYKISNGSSVAIVKKQDGTNPEFSAPLVLDKAELAYTYVPRFLESYSPWSTDKNHTQYVKLNALEAPAVNNVRTSWEYTQIDVDPEEGKQMWHLVKDESNTVNSNSKKKRPHKIDHRPKLIKEVYTSRLLVTKNAVQPFLDEFLEATFSLPEGQSSLPVHIKHLFDFFDTHAEEHSEIKDNVSAAWKTNSLALRYWVTAISHPSFIFDMQQSRTADYCINVLTNMLDHACKKNIPTYNLDASLNRILYRPELPRYIEMVEGYYNAIADLPGVSQSQLEEASQQITKEFSAHFSRLGMLHQLYEYTKEHTDMLDNISAIIEERDD</sequence>
<evidence type="ECO:0000256" key="4">
    <source>
        <dbReference type="ARBA" id="ARBA00022553"/>
    </source>
</evidence>
<evidence type="ECO:0000313" key="17">
    <source>
        <dbReference type="Proteomes" id="UP000007110"/>
    </source>
</evidence>
<dbReference type="PROSITE" id="PS51004">
    <property type="entry name" value="SEMA"/>
    <property type="match status" value="1"/>
</dbReference>
<keyword evidence="17" id="KW-1185">Reference proteome</keyword>
<dbReference type="OrthoDB" id="125363at2759"/>
<dbReference type="KEGG" id="spu:576714"/>
<dbReference type="InterPro" id="IPR041019">
    <property type="entry name" value="TIG1_plexin"/>
</dbReference>
<dbReference type="InterPro" id="IPR001627">
    <property type="entry name" value="Semap_dom"/>
</dbReference>
<dbReference type="GeneID" id="576714"/>
<dbReference type="OMA" id="QMFTYQD"/>
<evidence type="ECO:0000256" key="14">
    <source>
        <dbReference type="SAM" id="Phobius"/>
    </source>
</evidence>
<dbReference type="FunFam" id="1.10.506.10:FF:000047">
    <property type="entry name" value="Uncharacterized protein"/>
    <property type="match status" value="1"/>
</dbReference>
<dbReference type="Pfam" id="PF17960">
    <property type="entry name" value="TIG_plexin"/>
    <property type="match status" value="1"/>
</dbReference>
<protein>
    <recommendedName>
        <fullName evidence="15">Sema domain-containing protein</fullName>
    </recommendedName>
</protein>
<dbReference type="Proteomes" id="UP000007110">
    <property type="component" value="Unassembled WGS sequence"/>
</dbReference>
<dbReference type="SMART" id="SM00630">
    <property type="entry name" value="Sema"/>
    <property type="match status" value="1"/>
</dbReference>
<dbReference type="FunFam" id="1.10.506.10:FF:000050">
    <property type="entry name" value="Uncharacterized protein"/>
    <property type="match status" value="1"/>
</dbReference>
<evidence type="ECO:0000256" key="10">
    <source>
        <dbReference type="ARBA" id="ARBA00023157"/>
    </source>
</evidence>
<reference evidence="17" key="1">
    <citation type="submission" date="2015-02" db="EMBL/GenBank/DDBJ databases">
        <title>Genome sequencing for Strongylocentrotus purpuratus.</title>
        <authorList>
            <person name="Murali S."/>
            <person name="Liu Y."/>
            <person name="Vee V."/>
            <person name="English A."/>
            <person name="Wang M."/>
            <person name="Skinner E."/>
            <person name="Han Y."/>
            <person name="Muzny D.M."/>
            <person name="Worley K.C."/>
            <person name="Gibbs R.A."/>
        </authorList>
    </citation>
    <scope>NUCLEOTIDE SEQUENCE</scope>
</reference>
<evidence type="ECO:0000256" key="8">
    <source>
        <dbReference type="ARBA" id="ARBA00022989"/>
    </source>
</evidence>
<evidence type="ECO:0000313" key="16">
    <source>
        <dbReference type="EnsemblMetazoa" id="XP_030856366"/>
    </source>
</evidence>
<dbReference type="InterPro" id="IPR041362">
    <property type="entry name" value="TIG2_plexin"/>
</dbReference>
<dbReference type="Pfam" id="PF20170">
    <property type="entry name" value="Plexin_RBD"/>
    <property type="match status" value="1"/>
</dbReference>
<dbReference type="GO" id="GO:0071526">
    <property type="term" value="P:semaphorin-plexin signaling pathway"/>
    <property type="evidence" value="ECO:0000318"/>
    <property type="project" value="GO_Central"/>
</dbReference>
<keyword evidence="11" id="KW-0325">Glycoprotein</keyword>
<dbReference type="Gene3D" id="2.60.40.10">
    <property type="entry name" value="Immunoglobulins"/>
    <property type="match status" value="4"/>
</dbReference>
<evidence type="ECO:0000259" key="15">
    <source>
        <dbReference type="PROSITE" id="PS51004"/>
    </source>
</evidence>
<dbReference type="Pfam" id="PF01403">
    <property type="entry name" value="Sema"/>
    <property type="match status" value="1"/>
</dbReference>
<organism evidence="16 17">
    <name type="scientific">Strongylocentrotus purpuratus</name>
    <name type="common">Purple sea urchin</name>
    <dbReference type="NCBI Taxonomy" id="7668"/>
    <lineage>
        <taxon>Eukaryota</taxon>
        <taxon>Metazoa</taxon>
        <taxon>Echinodermata</taxon>
        <taxon>Eleutherozoa</taxon>
        <taxon>Echinozoa</taxon>
        <taxon>Echinoidea</taxon>
        <taxon>Euechinoidea</taxon>
        <taxon>Echinacea</taxon>
        <taxon>Camarodonta</taxon>
        <taxon>Echinidea</taxon>
        <taxon>Strongylocentrotidae</taxon>
        <taxon>Strongylocentrotus</taxon>
    </lineage>
</organism>
<keyword evidence="8 14" id="KW-1133">Transmembrane helix</keyword>
<comment type="caution">
    <text evidence="12">Lacks conserved residue(s) required for the propagation of feature annotation.</text>
</comment>
<dbReference type="Pfam" id="PF01833">
    <property type="entry name" value="TIG"/>
    <property type="match status" value="3"/>
</dbReference>
<dbReference type="CDD" id="cd11236">
    <property type="entry name" value="Sema_plexin_like"/>
    <property type="match status" value="1"/>
</dbReference>
<dbReference type="FunFam" id="3.10.20.90:FF:000400">
    <property type="entry name" value="Uncharacterized protein"/>
    <property type="match status" value="1"/>
</dbReference>
<feature type="domain" description="Sema" evidence="15">
    <location>
        <begin position="38"/>
        <end position="472"/>
    </location>
</feature>
<dbReference type="SMART" id="SM00429">
    <property type="entry name" value="IPT"/>
    <property type="match status" value="3"/>
</dbReference>
<dbReference type="GO" id="GO:0007162">
    <property type="term" value="P:negative regulation of cell adhesion"/>
    <property type="evidence" value="ECO:0000318"/>
    <property type="project" value="GO_Central"/>
</dbReference>
<evidence type="ECO:0000256" key="6">
    <source>
        <dbReference type="ARBA" id="ARBA00022729"/>
    </source>
</evidence>
<dbReference type="InParanoid" id="A0A7M7PWJ5"/>
<evidence type="ECO:0000256" key="12">
    <source>
        <dbReference type="PROSITE-ProRule" id="PRU00352"/>
    </source>
</evidence>
<dbReference type="FunFam" id="2.60.40.10:FF:000071">
    <property type="entry name" value="Plexin A2"/>
    <property type="match status" value="1"/>
</dbReference>
<dbReference type="InterPro" id="IPR014756">
    <property type="entry name" value="Ig_E-set"/>
</dbReference>
<dbReference type="InterPro" id="IPR031148">
    <property type="entry name" value="Plexin"/>
</dbReference>
<keyword evidence="5 14" id="KW-0812">Transmembrane</keyword>
<dbReference type="PANTHER" id="PTHR22625:SF44">
    <property type="entry name" value="PLEXIN-B"/>
    <property type="match status" value="1"/>
</dbReference>
<reference evidence="16" key="2">
    <citation type="submission" date="2021-01" db="UniProtKB">
        <authorList>
            <consortium name="EnsemblMetazoa"/>
        </authorList>
    </citation>
    <scope>IDENTIFICATION</scope>
</reference>
<dbReference type="PANTHER" id="PTHR22625">
    <property type="entry name" value="PLEXIN"/>
    <property type="match status" value="1"/>
</dbReference>
<evidence type="ECO:0000256" key="2">
    <source>
        <dbReference type="ARBA" id="ARBA00010297"/>
    </source>
</evidence>
<evidence type="ECO:0000256" key="1">
    <source>
        <dbReference type="ARBA" id="ARBA00004251"/>
    </source>
</evidence>
<dbReference type="SMART" id="SM00423">
    <property type="entry name" value="PSI"/>
    <property type="match status" value="3"/>
</dbReference>
<dbReference type="InterPro" id="IPR016201">
    <property type="entry name" value="PSI"/>
</dbReference>
<keyword evidence="10" id="KW-1015">Disulfide bond</keyword>
<dbReference type="EnsemblMetazoa" id="XM_031000506">
    <property type="protein sequence ID" value="XP_030856366"/>
    <property type="gene ID" value="LOC576714"/>
</dbReference>
<feature type="coiled-coil region" evidence="13">
    <location>
        <begin position="1244"/>
        <end position="1286"/>
    </location>
</feature>
<keyword evidence="4" id="KW-0597">Phosphoprotein</keyword>
<dbReference type="GO" id="GO:0008360">
    <property type="term" value="P:regulation of cell shape"/>
    <property type="evidence" value="ECO:0000318"/>
    <property type="project" value="GO_Central"/>
</dbReference>
<dbReference type="InterPro" id="IPR002909">
    <property type="entry name" value="IPT_dom"/>
</dbReference>